<dbReference type="EMBL" id="QRMZ01000004">
    <property type="protein sequence ID" value="RHK07491.1"/>
    <property type="molecule type" value="Genomic_DNA"/>
</dbReference>
<dbReference type="Pfam" id="PF13460">
    <property type="entry name" value="NAD_binding_10"/>
    <property type="match status" value="1"/>
</dbReference>
<gene>
    <name evidence="2" type="ORF">DW084_04380</name>
</gene>
<dbReference type="Proteomes" id="UP000286288">
    <property type="component" value="Unassembled WGS sequence"/>
</dbReference>
<reference evidence="2 3" key="1">
    <citation type="submission" date="2018-08" db="EMBL/GenBank/DDBJ databases">
        <title>A genome reference for cultivated species of the human gut microbiota.</title>
        <authorList>
            <person name="Zou Y."/>
            <person name="Xue W."/>
            <person name="Luo G."/>
        </authorList>
    </citation>
    <scope>NUCLEOTIDE SEQUENCE [LARGE SCALE GENOMIC DNA]</scope>
    <source>
        <strain evidence="2 3">AF48-16</strain>
    </source>
</reference>
<comment type="caution">
    <text evidence="2">The sequence shown here is derived from an EMBL/GenBank/DDBJ whole genome shotgun (WGS) entry which is preliminary data.</text>
</comment>
<dbReference type="InterPro" id="IPR036291">
    <property type="entry name" value="NAD(P)-bd_dom_sf"/>
</dbReference>
<organism evidence="2 3">
    <name type="scientific">Enterococcus casseliflavus</name>
    <name type="common">Enterococcus flavescens</name>
    <dbReference type="NCBI Taxonomy" id="37734"/>
    <lineage>
        <taxon>Bacteria</taxon>
        <taxon>Bacillati</taxon>
        <taxon>Bacillota</taxon>
        <taxon>Bacilli</taxon>
        <taxon>Lactobacillales</taxon>
        <taxon>Enterococcaceae</taxon>
        <taxon>Enterococcus</taxon>
    </lineage>
</organism>
<evidence type="ECO:0000313" key="3">
    <source>
        <dbReference type="Proteomes" id="UP000286288"/>
    </source>
</evidence>
<dbReference type="RefSeq" id="WP_151195352.1">
    <property type="nucleotide sequence ID" value="NZ_JAAVMP010000002.1"/>
</dbReference>
<dbReference type="AlphaFoldDB" id="A0A415EW14"/>
<dbReference type="SUPFAM" id="SSF51735">
    <property type="entry name" value="NAD(P)-binding Rossmann-fold domains"/>
    <property type="match status" value="1"/>
</dbReference>
<evidence type="ECO:0000259" key="1">
    <source>
        <dbReference type="Pfam" id="PF13460"/>
    </source>
</evidence>
<protein>
    <recommendedName>
        <fullName evidence="1">NAD(P)-binding domain-containing protein</fullName>
    </recommendedName>
</protein>
<feature type="domain" description="NAD(P)-binding" evidence="1">
    <location>
        <begin position="8"/>
        <end position="100"/>
    </location>
</feature>
<dbReference type="InterPro" id="IPR016040">
    <property type="entry name" value="NAD(P)-bd_dom"/>
</dbReference>
<accession>A0A415EW14</accession>
<name>A0A415EW14_ENTCA</name>
<evidence type="ECO:0000313" key="2">
    <source>
        <dbReference type="EMBL" id="RHK07491.1"/>
    </source>
</evidence>
<dbReference type="Gene3D" id="3.40.50.720">
    <property type="entry name" value="NAD(P)-binding Rossmann-like Domain"/>
    <property type="match status" value="1"/>
</dbReference>
<sequence>MKRLAILGAAGTIGQLTRQTLLERTNFSLVLYARQATERLQQVDVARETTIDGDFLDLGRLVRALQGCQSVFLTDIHDPRATLRVIEAMKLAEVSQLISVAPERNLCHPEALKQLVSTTDLSLSPKKHQLLLQQKNRLMSYQLIVGSELAVRFVHLPSMEECMLQPGGWQEAVVEEMLAMYHCYTA</sequence>
<proteinExistence type="predicted"/>